<keyword evidence="2" id="KW-1185">Reference proteome</keyword>
<dbReference type="EMBL" id="CP110820">
    <property type="protein sequence ID" value="WPX96700.1"/>
    <property type="molecule type" value="Genomic_DNA"/>
</dbReference>
<dbReference type="Proteomes" id="UP001327219">
    <property type="component" value="Chromosome"/>
</dbReference>
<accession>A0ABZ0UKP3</accession>
<proteinExistence type="predicted"/>
<gene>
    <name evidence="1" type="ORF">Bandiella_00820</name>
</gene>
<reference evidence="1 2" key="1">
    <citation type="submission" date="2022-11" db="EMBL/GenBank/DDBJ databases">
        <title>Host association and intracellularity evolved multiple times independently in the Rickettsiales.</title>
        <authorList>
            <person name="Castelli M."/>
            <person name="Nardi T."/>
            <person name="Gammuto L."/>
            <person name="Bellinzona G."/>
            <person name="Sabaneyeva E."/>
            <person name="Potekhin A."/>
            <person name="Serra V."/>
            <person name="Petroni G."/>
            <person name="Sassera D."/>
        </authorList>
    </citation>
    <scope>NUCLEOTIDE SEQUENCE [LARGE SCALE GENOMIC DNA]</scope>
    <source>
        <strain evidence="1 2">NDG2</strain>
    </source>
</reference>
<organism evidence="1 2">
    <name type="scientific">Candidatus Bandiella euplotis</name>
    <dbReference type="NCBI Taxonomy" id="1664265"/>
    <lineage>
        <taxon>Bacteria</taxon>
        <taxon>Pseudomonadati</taxon>
        <taxon>Pseudomonadota</taxon>
        <taxon>Alphaproteobacteria</taxon>
        <taxon>Rickettsiales</taxon>
        <taxon>Candidatus Midichloriaceae</taxon>
        <taxon>Candidatus Bandiella</taxon>
    </lineage>
</organism>
<name>A0ABZ0UKP3_9RICK</name>
<dbReference type="Gene3D" id="1.10.3210.10">
    <property type="entry name" value="Hypothetical protein af1432"/>
    <property type="match status" value="1"/>
</dbReference>
<evidence type="ECO:0000313" key="1">
    <source>
        <dbReference type="EMBL" id="WPX96700.1"/>
    </source>
</evidence>
<sequence length="95" mass="10807">MEDSDCTVELIEKEFNPRVAQIVGRLTNKRQVKNGKTIEKLSLQEVVDKLHEAADHGSVARWNKERYSGVDYRIKEEKNVISASNNNGMFGSIGW</sequence>
<protein>
    <submittedName>
        <fullName evidence="1">Uncharacterized protein</fullName>
    </submittedName>
</protein>
<evidence type="ECO:0000313" key="2">
    <source>
        <dbReference type="Proteomes" id="UP001327219"/>
    </source>
</evidence>